<feature type="active site" evidence="5 6">
    <location>
        <position position="269"/>
    </location>
</feature>
<evidence type="ECO:0000256" key="5">
    <source>
        <dbReference type="PIRSR" id="PIRSR622684-1"/>
    </source>
</evidence>
<evidence type="ECO:0000256" key="2">
    <source>
        <dbReference type="ARBA" id="ARBA00022670"/>
    </source>
</evidence>
<feature type="domain" description="Calpain catalytic" evidence="7">
    <location>
        <begin position="53"/>
        <end position="348"/>
    </location>
</feature>
<dbReference type="Gene3D" id="2.60.120.380">
    <property type="match status" value="2"/>
</dbReference>
<dbReference type="SMART" id="SM00720">
    <property type="entry name" value="calpain_III"/>
    <property type="match status" value="2"/>
</dbReference>
<dbReference type="SMART" id="SM00230">
    <property type="entry name" value="CysPc"/>
    <property type="match status" value="1"/>
</dbReference>
<evidence type="ECO:0000256" key="1">
    <source>
        <dbReference type="ARBA" id="ARBA00007623"/>
    </source>
</evidence>
<dbReference type="SUPFAM" id="SSF49758">
    <property type="entry name" value="Calpain large subunit, middle domain (domain III)"/>
    <property type="match status" value="2"/>
</dbReference>
<feature type="active site" evidence="5 6">
    <location>
        <position position="113"/>
    </location>
</feature>
<evidence type="ECO:0000313" key="8">
    <source>
        <dbReference type="Ensembl" id="ENSLLEP00000042954.1"/>
    </source>
</evidence>
<keyword evidence="2 6" id="KW-0645">Protease</keyword>
<dbReference type="GeneTree" id="ENSGT00940000159706"/>
<keyword evidence="4 6" id="KW-0788">Thiol protease</keyword>
<dbReference type="InterPro" id="IPR001300">
    <property type="entry name" value="Peptidase_C2_calpain_cat"/>
</dbReference>
<name>A0A8C5QUK9_9ANUR</name>
<dbReference type="CDD" id="cd00044">
    <property type="entry name" value="CysPc"/>
    <property type="match status" value="1"/>
</dbReference>
<dbReference type="InterPro" id="IPR000169">
    <property type="entry name" value="Pept_cys_AS"/>
</dbReference>
<dbReference type="Ensembl" id="ENSLLET00000044667.1">
    <property type="protein sequence ID" value="ENSLLEP00000042954.1"/>
    <property type="gene ID" value="ENSLLEG00000027257.1"/>
</dbReference>
<proteinExistence type="inferred from homology"/>
<dbReference type="InterPro" id="IPR038765">
    <property type="entry name" value="Papain-like_cys_pep_sf"/>
</dbReference>
<dbReference type="FunFam" id="2.60.120.380:FF:000006">
    <property type="entry name" value="Calpain 10"/>
    <property type="match status" value="1"/>
</dbReference>
<accession>A0A8C5QUK9</accession>
<organism evidence="8 9">
    <name type="scientific">Leptobrachium leishanense</name>
    <name type="common">Leishan spiny toad</name>
    <dbReference type="NCBI Taxonomy" id="445787"/>
    <lineage>
        <taxon>Eukaryota</taxon>
        <taxon>Metazoa</taxon>
        <taxon>Chordata</taxon>
        <taxon>Craniata</taxon>
        <taxon>Vertebrata</taxon>
        <taxon>Euteleostomi</taxon>
        <taxon>Amphibia</taxon>
        <taxon>Batrachia</taxon>
        <taxon>Anura</taxon>
        <taxon>Pelobatoidea</taxon>
        <taxon>Megophryidae</taxon>
        <taxon>Leptobrachium</taxon>
    </lineage>
</organism>
<evidence type="ECO:0000256" key="3">
    <source>
        <dbReference type="ARBA" id="ARBA00022801"/>
    </source>
</evidence>
<gene>
    <name evidence="8" type="primary">CAPN10</name>
</gene>
<dbReference type="InterPro" id="IPR022683">
    <property type="entry name" value="Calpain_III"/>
</dbReference>
<dbReference type="Pfam" id="PF00648">
    <property type="entry name" value="Peptidase_C2"/>
    <property type="match status" value="1"/>
</dbReference>
<evidence type="ECO:0000259" key="7">
    <source>
        <dbReference type="PROSITE" id="PS50203"/>
    </source>
</evidence>
<sequence>MYMVCVFSSALPVPTCLYLSGNVPVTWSVYTSRYDAVFVCAAKGDMLPISSGLFVDAEFPASVSSLVRGACTPLSLLCDRITWLRPQEISASPRLFPKIARDGLGKQGILGDCWFICACSALQKCEQFLHQAFPHGPCAWTDPGYIGKFTCRFWRFGHWVDVTIDDRLPCLGRKLCFSHCQDQNAFWLPLLEKAYAKLHGCYEALWAGQVADALLDLTGGLVERWPLGAGEQAVQERMFNKILELKERCAMSCSVLHYRKGVSELGEFHAFTITDIQLVVTKDGQELMMLCVHNPWGRSCWDGSWGKSGQGWNMLSPQVSSRLKSEMREGEFWVEKSEFIRNFDEITMAFPVSEKGHVINIWSGMSLAFTQEVHGSWLKGLSAGGSRNNATFPDNPKFWLRVREQSEVYLVLNQRPLHDTGSAQNKDSLFAIGLHAWKVEKHKFNLNKTLSSSPVVGTSSHSYDRQIHLHGELSLGYHLLVPSTFLRDSEGHFFLRVLSTGRINLSEITPPRPVPLPWEDKTQGSWEFQKLHGIWEKGKSAGGSRNFPSYHINPSLPFTVPKGCHLVKLTLRQQCDAENCLAIGFHVYTVSGKKHLSPLSGEPCASCVPHCHSQEVSQLCVLSPGQYVLVPSTYLPEQESIFTATIAAKVDRKPIQSQETLGRQLQEVCVISVMK</sequence>
<protein>
    <submittedName>
        <fullName evidence="8">Calpain 10</fullName>
    </submittedName>
</protein>
<dbReference type="Gene3D" id="3.90.70.10">
    <property type="entry name" value="Cysteine proteinases"/>
    <property type="match status" value="1"/>
</dbReference>
<dbReference type="PROSITE" id="PS50203">
    <property type="entry name" value="CALPAIN_CAT"/>
    <property type="match status" value="1"/>
</dbReference>
<dbReference type="InterPro" id="IPR036213">
    <property type="entry name" value="Calpain_III_sf"/>
</dbReference>
<dbReference type="AlphaFoldDB" id="A0A8C5QUK9"/>
<reference evidence="8" key="1">
    <citation type="submission" date="2025-08" db="UniProtKB">
        <authorList>
            <consortium name="Ensembl"/>
        </authorList>
    </citation>
    <scope>IDENTIFICATION</scope>
</reference>
<dbReference type="OrthoDB" id="167576at2759"/>
<dbReference type="Proteomes" id="UP000694569">
    <property type="component" value="Unplaced"/>
</dbReference>
<dbReference type="PANTHER" id="PTHR10183:SF30">
    <property type="entry name" value="CALPAIN-10"/>
    <property type="match status" value="1"/>
</dbReference>
<dbReference type="SUPFAM" id="SSF54001">
    <property type="entry name" value="Cysteine proteinases"/>
    <property type="match status" value="1"/>
</dbReference>
<dbReference type="Pfam" id="PF01067">
    <property type="entry name" value="Calpain_III"/>
    <property type="match status" value="2"/>
</dbReference>
<feature type="active site" evidence="5 6">
    <location>
        <position position="294"/>
    </location>
</feature>
<evidence type="ECO:0000256" key="6">
    <source>
        <dbReference type="PROSITE-ProRule" id="PRU00239"/>
    </source>
</evidence>
<dbReference type="GO" id="GO:0005737">
    <property type="term" value="C:cytoplasm"/>
    <property type="evidence" value="ECO:0007669"/>
    <property type="project" value="TreeGrafter"/>
</dbReference>
<dbReference type="GO" id="GO:0006508">
    <property type="term" value="P:proteolysis"/>
    <property type="evidence" value="ECO:0007669"/>
    <property type="project" value="UniProtKB-KW"/>
</dbReference>
<keyword evidence="3 6" id="KW-0378">Hydrolase</keyword>
<dbReference type="PANTHER" id="PTHR10183">
    <property type="entry name" value="CALPAIN"/>
    <property type="match status" value="1"/>
</dbReference>
<evidence type="ECO:0000256" key="4">
    <source>
        <dbReference type="ARBA" id="ARBA00022807"/>
    </source>
</evidence>
<dbReference type="PROSITE" id="PS00139">
    <property type="entry name" value="THIOL_PROTEASE_CYS"/>
    <property type="match status" value="1"/>
</dbReference>
<dbReference type="InterPro" id="IPR022684">
    <property type="entry name" value="Calpain_cysteine_protease"/>
</dbReference>
<dbReference type="GO" id="GO:0004198">
    <property type="term" value="F:calcium-dependent cysteine-type endopeptidase activity"/>
    <property type="evidence" value="ECO:0007669"/>
    <property type="project" value="InterPro"/>
</dbReference>
<comment type="similarity">
    <text evidence="1">Belongs to the peptidase C2 family.</text>
</comment>
<dbReference type="PRINTS" id="PR00704">
    <property type="entry name" value="CALPAIN"/>
</dbReference>
<reference evidence="8" key="2">
    <citation type="submission" date="2025-09" db="UniProtKB">
        <authorList>
            <consortium name="Ensembl"/>
        </authorList>
    </citation>
    <scope>IDENTIFICATION</scope>
</reference>
<dbReference type="InterPro" id="IPR022682">
    <property type="entry name" value="Calpain_domain_III"/>
</dbReference>
<keyword evidence="9" id="KW-1185">Reference proteome</keyword>
<evidence type="ECO:0000313" key="9">
    <source>
        <dbReference type="Proteomes" id="UP000694569"/>
    </source>
</evidence>